<gene>
    <name evidence="1" type="ORF">HA333_00130</name>
</gene>
<name>A0A832SVH2_9CREN</name>
<accession>A0A832SVH2</accession>
<dbReference type="SUPFAM" id="SSF69322">
    <property type="entry name" value="Tricorn protease domain 2"/>
    <property type="match status" value="1"/>
</dbReference>
<dbReference type="RefSeq" id="WP_011008735.1">
    <property type="nucleotide sequence ID" value="NZ_DAIOPL010000008.1"/>
</dbReference>
<evidence type="ECO:0000313" key="2">
    <source>
        <dbReference type="Proteomes" id="UP000651120"/>
    </source>
</evidence>
<dbReference type="InterPro" id="IPR014441">
    <property type="entry name" value="UCP006425_b-propeller"/>
</dbReference>
<evidence type="ECO:0000313" key="1">
    <source>
        <dbReference type="EMBL" id="HII45916.1"/>
    </source>
</evidence>
<proteinExistence type="predicted"/>
<dbReference type="PIRSF" id="PIRSF006425">
    <property type="entry name" value="UCP006425_WD40"/>
    <property type="match status" value="1"/>
</dbReference>
<protein>
    <submittedName>
        <fullName evidence="1">Uncharacterized protein</fullName>
    </submittedName>
</protein>
<organism evidence="1 2">
    <name type="scientific">Pyrobaculum aerophilum</name>
    <dbReference type="NCBI Taxonomy" id="13773"/>
    <lineage>
        <taxon>Archaea</taxon>
        <taxon>Thermoproteota</taxon>
        <taxon>Thermoprotei</taxon>
        <taxon>Thermoproteales</taxon>
        <taxon>Thermoproteaceae</taxon>
        <taxon>Pyrobaculum</taxon>
    </lineage>
</organism>
<dbReference type="InterPro" id="IPR019198">
    <property type="entry name" value="Beta_propeller_containing"/>
</dbReference>
<dbReference type="EMBL" id="DUJP01000002">
    <property type="protein sequence ID" value="HII45916.1"/>
    <property type="molecule type" value="Genomic_DNA"/>
</dbReference>
<dbReference type="OMA" id="GRWIYIC"/>
<dbReference type="Pfam" id="PF09826">
    <property type="entry name" value="Beta_propel"/>
    <property type="match status" value="1"/>
</dbReference>
<dbReference type="GeneID" id="1464608"/>
<dbReference type="Proteomes" id="UP000651120">
    <property type="component" value="Unassembled WGS sequence"/>
</dbReference>
<dbReference type="AlphaFoldDB" id="A0A832SVH2"/>
<sequence length="604" mass="66090">MFKPLVLLALAFTALALLLWISSQAPPQTAPPVSTPPPQFPVIKLATLELLNPLEPALPMAFPVALYSTSAAVATADMKTAYAANVQVAGVDEEDYVKFDGERLYVAVNGKVYVVDKNLRLLETLDCPSPHCYIFAWGGRVLAIGEVGGNTLLYLYDSSRKVAVYNFTGYPIAARMHNGEVYIAAASPPRVVINGREVNEAPLLSLDFHPNVLIIAGVDLRSPNFNATAYVAGPAAKIYMRENRLYVVTSLGIPDLLYKAVKAVWEDLPGEVRERLDLTNPLTLYVTLREALKNNTSVVEVLNRANITTATRVYIFEGEGPYLRLKAAAEVPGRVLDQFAIEEIDGGFLLATTVAPVKFRVSPLWIPAAPPEIIISQDGVPVAVIRRAITPLSPSIWTSEGEPVNAVYIFDENGNLKGSLTGLAPGERIYAARLVKNVLYLVTFRQVDPLFAIDISNPERPRVLGYLKIPGFSEYLHPVGEGRLLGVGAYQSGVKISLFDASNPAAPREVSNITISNAYTPVFYDHHAFSYNPEAELAFIPYTPYLGGLRILFIEVGSKLRVRAERDLPADRAFFDKDAVYLVGGNRVWKLSYSLEVVGEAVLK</sequence>
<comment type="caution">
    <text evidence="1">The sequence shown here is derived from an EMBL/GenBank/DDBJ whole genome shotgun (WGS) entry which is preliminary data.</text>
</comment>
<reference evidence="1" key="1">
    <citation type="journal article" date="2020" name="bioRxiv">
        <title>A rank-normalized archaeal taxonomy based on genome phylogeny resolves widespread incomplete and uneven classifications.</title>
        <authorList>
            <person name="Rinke C."/>
            <person name="Chuvochina M."/>
            <person name="Mussig A.J."/>
            <person name="Chaumeil P.-A."/>
            <person name="Waite D.W."/>
            <person name="Whitman W.B."/>
            <person name="Parks D.H."/>
            <person name="Hugenholtz P."/>
        </authorList>
    </citation>
    <scope>NUCLEOTIDE SEQUENCE</scope>
    <source>
        <strain evidence="1">UBA8839</strain>
    </source>
</reference>